<keyword evidence="1" id="KW-1133">Transmembrane helix</keyword>
<dbReference type="Proteomes" id="UP000046122">
    <property type="component" value="Unassembled WGS sequence"/>
</dbReference>
<evidence type="ECO:0000313" key="3">
    <source>
        <dbReference type="Proteomes" id="UP000046122"/>
    </source>
</evidence>
<feature type="transmembrane region" description="Helical" evidence="1">
    <location>
        <begin position="88"/>
        <end position="106"/>
    </location>
</feature>
<feature type="transmembrane region" description="Helical" evidence="1">
    <location>
        <begin position="60"/>
        <end position="81"/>
    </location>
</feature>
<accession>A0A090GG57</accession>
<gene>
    <name evidence="2" type="ORF">MPL3365_50014</name>
</gene>
<reference evidence="2 3" key="1">
    <citation type="submission" date="2014-08" db="EMBL/GenBank/DDBJ databases">
        <authorList>
            <person name="Moulin Lionel"/>
        </authorList>
    </citation>
    <scope>NUCLEOTIDE SEQUENCE [LARGE SCALE GENOMIC DNA]</scope>
</reference>
<proteinExistence type="predicted"/>
<keyword evidence="1" id="KW-0812">Transmembrane</keyword>
<evidence type="ECO:0000313" key="2">
    <source>
        <dbReference type="EMBL" id="CDX60907.1"/>
    </source>
</evidence>
<organism evidence="2 3">
    <name type="scientific">Mesorhizobium plurifarium</name>
    <dbReference type="NCBI Taxonomy" id="69974"/>
    <lineage>
        <taxon>Bacteria</taxon>
        <taxon>Pseudomonadati</taxon>
        <taxon>Pseudomonadota</taxon>
        <taxon>Alphaproteobacteria</taxon>
        <taxon>Hyphomicrobiales</taxon>
        <taxon>Phyllobacteriaceae</taxon>
        <taxon>Mesorhizobium</taxon>
    </lineage>
</organism>
<dbReference type="EMBL" id="CCNE01000045">
    <property type="protein sequence ID" value="CDX60907.1"/>
    <property type="molecule type" value="Genomic_DNA"/>
</dbReference>
<feature type="transmembrane region" description="Helical" evidence="1">
    <location>
        <begin position="134"/>
        <end position="157"/>
    </location>
</feature>
<keyword evidence="1" id="KW-0472">Membrane</keyword>
<evidence type="ECO:0000256" key="1">
    <source>
        <dbReference type="SAM" id="Phobius"/>
    </source>
</evidence>
<name>A0A090GG57_MESPL</name>
<sequence length="178" mass="19458">MMRKPILLFAFPALMLLLLAAERMAALLLGFYPASPAVWHAWLELRPFSTMFWQQAHVYLGGSMALDAAIVVFAAGACWIICQAKRSAGFFLANHAALIFAGKMMALSSSAETASTIAAFTIPNGLHFSLMLDFSLKNCLVLCLGLAACAYCHVAFLREAKLRAEARSIRMLALQRDL</sequence>
<dbReference type="AlphaFoldDB" id="A0A090GG57"/>
<protein>
    <submittedName>
        <fullName evidence="2">Uncharacterized protein</fullName>
    </submittedName>
</protein>